<keyword evidence="6" id="KW-0732">Signal</keyword>
<dbReference type="GO" id="GO:0005634">
    <property type="term" value="C:nucleus"/>
    <property type="evidence" value="ECO:0007669"/>
    <property type="project" value="UniProtKB-SubCell"/>
</dbReference>
<evidence type="ECO:0000256" key="1">
    <source>
        <dbReference type="ARBA" id="ARBA00004123"/>
    </source>
</evidence>
<dbReference type="CDD" id="cd03757">
    <property type="entry name" value="proteasome_beta_type_1"/>
    <property type="match status" value="1"/>
</dbReference>
<accession>A0A7J6Q4M1</accession>
<dbReference type="EMBL" id="JABANM010032537">
    <property type="protein sequence ID" value="KAF4702756.1"/>
    <property type="molecule type" value="Genomic_DNA"/>
</dbReference>
<dbReference type="AlphaFoldDB" id="A0A7J6Q4M1"/>
<sequence>MVPFLPFLTLIPSTLALRHAHGGRGADPSSYMEKAAPWYPYMAPYGGAYGPYGPPAYYPTMYAGMPQPQQLQFQPPGIGDPGSIPGMGTSVPAPIMAPGPPQQPAYFSPPQPPSLPQWPVAAPQSYALARPPLSPVPDDGLGVDKPAVPSVQSSLSSKKLLENILSESSGAMQTLASGSDVSKLDKQEFYATTTTTTPVTTTTTKSVDPLTAALAEAEKKVRESSQELEAKAKAEASRSPADIVKELQQYTPQRPPSPTPSLAGRRGGEVEATLPKFDHVPNWRDLLGSSFHSNFGEAPVDDEDHIRVKSLDEDVIAGGADMAPNYEMAPAEHKNEFSPYMDNGGTCIAVPGADYCVVSTDNRVSKGYTIATRNGSKITKLTERCVITTSGMLADQITLHKVMKNRVARYVHEHRREPSVGAVAQMLSNILYYKRFFPYYTFNMIAGIDENGQGKVYGYDAIGSFESIPCGAQGSGSSLVQSILDNQLTKAHQQLATHEALTEGQMVELCKDVIASATERDIHTGDTNTICTIDSTGIKMQTFELRKD</sequence>
<dbReference type="Gene3D" id="3.60.20.10">
    <property type="entry name" value="Glutamine Phosphoribosylpyrophosphate, subunit 1, domain 1"/>
    <property type="match status" value="1"/>
</dbReference>
<evidence type="ECO:0000256" key="3">
    <source>
        <dbReference type="ARBA" id="ARBA00022942"/>
    </source>
</evidence>
<evidence type="ECO:0000256" key="5">
    <source>
        <dbReference type="SAM" id="MobiDB-lite"/>
    </source>
</evidence>
<dbReference type="GO" id="GO:0005839">
    <property type="term" value="C:proteasome core complex"/>
    <property type="evidence" value="ECO:0007669"/>
    <property type="project" value="InterPro"/>
</dbReference>
<feature type="signal peptide" evidence="6">
    <location>
        <begin position="1"/>
        <end position="16"/>
    </location>
</feature>
<feature type="region of interest" description="Disordered" evidence="5">
    <location>
        <begin position="221"/>
        <end position="241"/>
    </location>
</feature>
<keyword evidence="4" id="KW-0539">Nucleus</keyword>
<evidence type="ECO:0000313" key="7">
    <source>
        <dbReference type="EMBL" id="KAF4702756.1"/>
    </source>
</evidence>
<dbReference type="PROSITE" id="PS51476">
    <property type="entry name" value="PROTEASOME_BETA_2"/>
    <property type="match status" value="1"/>
</dbReference>
<dbReference type="FunFam" id="3.60.20.10:FF:000027">
    <property type="entry name" value="Proteasome subunit beta type-6"/>
    <property type="match status" value="1"/>
</dbReference>
<protein>
    <submittedName>
        <fullName evidence="7">Proteasome subunit beta type-1</fullName>
    </submittedName>
</protein>
<dbReference type="GO" id="GO:0005737">
    <property type="term" value="C:cytoplasm"/>
    <property type="evidence" value="ECO:0007669"/>
    <property type="project" value="TreeGrafter"/>
</dbReference>
<keyword evidence="3 7" id="KW-0647">Proteasome</keyword>
<dbReference type="Pfam" id="PF00227">
    <property type="entry name" value="Proteasome"/>
    <property type="match status" value="1"/>
</dbReference>
<dbReference type="PANTHER" id="PTHR32194:SF2">
    <property type="entry name" value="PROTEASOME SUBUNIT BETA TYPE-1"/>
    <property type="match status" value="1"/>
</dbReference>
<evidence type="ECO:0000256" key="4">
    <source>
        <dbReference type="ARBA" id="ARBA00023242"/>
    </source>
</evidence>
<name>A0A7J6Q4M1_PEROL</name>
<organism evidence="7 8">
    <name type="scientific">Perkinsus olseni</name>
    <name type="common">Perkinsus atlanticus</name>
    <dbReference type="NCBI Taxonomy" id="32597"/>
    <lineage>
        <taxon>Eukaryota</taxon>
        <taxon>Sar</taxon>
        <taxon>Alveolata</taxon>
        <taxon>Perkinsozoa</taxon>
        <taxon>Perkinsea</taxon>
        <taxon>Perkinsida</taxon>
        <taxon>Perkinsidae</taxon>
        <taxon>Perkinsus</taxon>
    </lineage>
</organism>
<dbReference type="SUPFAM" id="SSF56235">
    <property type="entry name" value="N-terminal nucleophile aminohydrolases (Ntn hydrolases)"/>
    <property type="match status" value="1"/>
</dbReference>
<dbReference type="InterPro" id="IPR029055">
    <property type="entry name" value="Ntn_hydrolases_N"/>
</dbReference>
<gene>
    <name evidence="7" type="primary">PSMB1_1</name>
    <name evidence="7" type="ORF">FOZ62_007181</name>
</gene>
<dbReference type="InterPro" id="IPR023333">
    <property type="entry name" value="Proteasome_suB-type"/>
</dbReference>
<feature type="compositionally biased region" description="Basic and acidic residues" evidence="5">
    <location>
        <begin position="221"/>
        <end position="236"/>
    </location>
</feature>
<evidence type="ECO:0000256" key="6">
    <source>
        <dbReference type="SAM" id="SignalP"/>
    </source>
</evidence>
<comment type="subcellular location">
    <subcellularLocation>
        <location evidence="1">Nucleus</location>
    </subcellularLocation>
</comment>
<keyword evidence="2" id="KW-0963">Cytoplasm</keyword>
<dbReference type="Proteomes" id="UP000574390">
    <property type="component" value="Unassembled WGS sequence"/>
</dbReference>
<comment type="caution">
    <text evidence="7">The sequence shown here is derived from an EMBL/GenBank/DDBJ whole genome shotgun (WGS) entry which is preliminary data.</text>
</comment>
<proteinExistence type="predicted"/>
<feature type="region of interest" description="Disordered" evidence="5">
    <location>
        <begin position="248"/>
        <end position="267"/>
    </location>
</feature>
<dbReference type="GO" id="GO:0051603">
    <property type="term" value="P:proteolysis involved in protein catabolic process"/>
    <property type="evidence" value="ECO:0007669"/>
    <property type="project" value="InterPro"/>
</dbReference>
<dbReference type="PANTHER" id="PTHR32194">
    <property type="entry name" value="METALLOPROTEASE TLDD"/>
    <property type="match status" value="1"/>
</dbReference>
<feature type="chain" id="PRO_5029640972" evidence="6">
    <location>
        <begin position="17"/>
        <end position="548"/>
    </location>
</feature>
<reference evidence="7 8" key="1">
    <citation type="submission" date="2020-04" db="EMBL/GenBank/DDBJ databases">
        <title>Perkinsus olseni comparative genomics.</title>
        <authorList>
            <person name="Bogema D.R."/>
        </authorList>
    </citation>
    <scope>NUCLEOTIDE SEQUENCE [LARGE SCALE GENOMIC DNA]</scope>
    <source>
        <strain evidence="7">ATCC PRA-205</strain>
    </source>
</reference>
<evidence type="ECO:0000313" key="8">
    <source>
        <dbReference type="Proteomes" id="UP000574390"/>
    </source>
</evidence>
<evidence type="ECO:0000256" key="2">
    <source>
        <dbReference type="ARBA" id="ARBA00022490"/>
    </source>
</evidence>
<dbReference type="InterPro" id="IPR001353">
    <property type="entry name" value="Proteasome_sua/b"/>
</dbReference>